<keyword evidence="3" id="KW-1185">Reference proteome</keyword>
<dbReference type="Proteomes" id="UP000253606">
    <property type="component" value="Chromosome"/>
</dbReference>
<accession>A0A2Z5G4V3</accession>
<sequence>MRIAHITLASAVSILSLSASAQSLQQQSWAINIPFDFTVRSANLEAGRYIVRQSGPVVFLTARNGKTASMLTNRDYAKQPASQSSLVFKREDGEYALAQVRTAGSNTQLDAVVGKHVHKQMEALNSSQVVEVAVSGTR</sequence>
<proteinExistence type="predicted"/>
<feature type="signal peptide" evidence="1">
    <location>
        <begin position="1"/>
        <end position="21"/>
    </location>
</feature>
<name>A0A2Z5G4V3_9BACT</name>
<dbReference type="KEGG" id="abas:ACPOL_4422"/>
<feature type="chain" id="PRO_5016237030" evidence="1">
    <location>
        <begin position="22"/>
        <end position="138"/>
    </location>
</feature>
<keyword evidence="1" id="KW-0732">Signal</keyword>
<gene>
    <name evidence="2" type="ORF">ACPOL_4422</name>
</gene>
<evidence type="ECO:0000313" key="3">
    <source>
        <dbReference type="Proteomes" id="UP000253606"/>
    </source>
</evidence>
<evidence type="ECO:0000313" key="2">
    <source>
        <dbReference type="EMBL" id="AXC13695.1"/>
    </source>
</evidence>
<dbReference type="RefSeq" id="WP_150133072.1">
    <property type="nucleotide sequence ID" value="NZ_CP030840.1"/>
</dbReference>
<organism evidence="2 3">
    <name type="scientific">Acidisarcina polymorpha</name>
    <dbReference type="NCBI Taxonomy" id="2211140"/>
    <lineage>
        <taxon>Bacteria</taxon>
        <taxon>Pseudomonadati</taxon>
        <taxon>Acidobacteriota</taxon>
        <taxon>Terriglobia</taxon>
        <taxon>Terriglobales</taxon>
        <taxon>Acidobacteriaceae</taxon>
        <taxon>Acidisarcina</taxon>
    </lineage>
</organism>
<evidence type="ECO:0000256" key="1">
    <source>
        <dbReference type="SAM" id="SignalP"/>
    </source>
</evidence>
<dbReference type="AlphaFoldDB" id="A0A2Z5G4V3"/>
<reference evidence="2 3" key="1">
    <citation type="journal article" date="2018" name="Front. Microbiol.">
        <title>Hydrolytic Capabilities as a Key to Environmental Success: Chitinolytic and Cellulolytic Acidobacteria From Acidic Sub-arctic Soils and Boreal Peatlands.</title>
        <authorList>
            <person name="Belova S.E."/>
            <person name="Ravin N.V."/>
            <person name="Pankratov T.A."/>
            <person name="Rakitin A.L."/>
            <person name="Ivanova A.A."/>
            <person name="Beletsky A.V."/>
            <person name="Mardanov A.V."/>
            <person name="Sinninghe Damste J.S."/>
            <person name="Dedysh S.N."/>
        </authorList>
    </citation>
    <scope>NUCLEOTIDE SEQUENCE [LARGE SCALE GENOMIC DNA]</scope>
    <source>
        <strain evidence="2 3">SBC82</strain>
    </source>
</reference>
<protein>
    <submittedName>
        <fullName evidence="2">Uncharacterized protein</fullName>
    </submittedName>
</protein>
<dbReference type="EMBL" id="CP030840">
    <property type="protein sequence ID" value="AXC13695.1"/>
    <property type="molecule type" value="Genomic_DNA"/>
</dbReference>